<dbReference type="Pfam" id="PF00209">
    <property type="entry name" value="SNF"/>
    <property type="match status" value="2"/>
</dbReference>
<comment type="subcellular location">
    <subcellularLocation>
        <location evidence="1">Membrane</location>
        <topology evidence="1">Multi-pass membrane protein</topology>
    </subcellularLocation>
</comment>
<dbReference type="PRINTS" id="PR00176">
    <property type="entry name" value="NANEUSMPORT"/>
</dbReference>
<dbReference type="SUPFAM" id="SSF161070">
    <property type="entry name" value="SNF-like"/>
    <property type="match status" value="1"/>
</dbReference>
<dbReference type="EMBL" id="DRBS01000363">
    <property type="protein sequence ID" value="HDD45149.1"/>
    <property type="molecule type" value="Genomic_DNA"/>
</dbReference>
<keyword evidence="5 6" id="KW-0472">Membrane</keyword>
<feature type="transmembrane region" description="Helical" evidence="6">
    <location>
        <begin position="182"/>
        <end position="202"/>
    </location>
</feature>
<dbReference type="Proteomes" id="UP000886289">
    <property type="component" value="Unassembled WGS sequence"/>
</dbReference>
<dbReference type="PANTHER" id="PTHR42948">
    <property type="entry name" value="TRANSPORTER"/>
    <property type="match status" value="1"/>
</dbReference>
<feature type="transmembrane region" description="Helical" evidence="6">
    <location>
        <begin position="40"/>
        <end position="60"/>
    </location>
</feature>
<feature type="transmembrane region" description="Helical" evidence="6">
    <location>
        <begin position="369"/>
        <end position="391"/>
    </location>
</feature>
<dbReference type="PANTHER" id="PTHR42948:SF1">
    <property type="entry name" value="TRANSPORTER"/>
    <property type="match status" value="1"/>
</dbReference>
<keyword evidence="4 6" id="KW-1133">Transmembrane helix</keyword>
<evidence type="ECO:0000256" key="4">
    <source>
        <dbReference type="ARBA" id="ARBA00022989"/>
    </source>
</evidence>
<dbReference type="InterPro" id="IPR000175">
    <property type="entry name" value="Na/ntran_symport"/>
</dbReference>
<keyword evidence="3 6" id="KW-0812">Transmembrane</keyword>
<name>A0A7C0Y6V5_DESA2</name>
<dbReference type="PROSITE" id="PS50267">
    <property type="entry name" value="NA_NEUROTRAN_SYMP_3"/>
    <property type="match status" value="1"/>
</dbReference>
<feature type="transmembrane region" description="Helical" evidence="6">
    <location>
        <begin position="7"/>
        <end position="28"/>
    </location>
</feature>
<keyword evidence="2" id="KW-0813">Transport</keyword>
<feature type="transmembrane region" description="Helical" evidence="6">
    <location>
        <begin position="282"/>
        <end position="301"/>
    </location>
</feature>
<feature type="transmembrane region" description="Helical" evidence="6">
    <location>
        <begin position="237"/>
        <end position="261"/>
    </location>
</feature>
<feature type="transmembrane region" description="Helical" evidence="6">
    <location>
        <begin position="439"/>
        <end position="462"/>
    </location>
</feature>
<evidence type="ECO:0000256" key="2">
    <source>
        <dbReference type="ARBA" id="ARBA00022448"/>
    </source>
</evidence>
<feature type="transmembrane region" description="Helical" evidence="6">
    <location>
        <begin position="149"/>
        <end position="170"/>
    </location>
</feature>
<dbReference type="NCBIfam" id="NF037979">
    <property type="entry name" value="Na_transp"/>
    <property type="match status" value="1"/>
</dbReference>
<protein>
    <submittedName>
        <fullName evidence="7">Sodium:calcium symporter</fullName>
    </submittedName>
</protein>
<accession>A0A7C0Y6V5</accession>
<dbReference type="InterPro" id="IPR037272">
    <property type="entry name" value="SNS_sf"/>
</dbReference>
<dbReference type="GO" id="GO:0016020">
    <property type="term" value="C:membrane"/>
    <property type="evidence" value="ECO:0007669"/>
    <property type="project" value="UniProtKB-SubCell"/>
</dbReference>
<dbReference type="AlphaFoldDB" id="A0A7C0Y6V5"/>
<evidence type="ECO:0000256" key="5">
    <source>
        <dbReference type="ARBA" id="ARBA00023136"/>
    </source>
</evidence>
<proteinExistence type="predicted"/>
<feature type="transmembrane region" description="Helical" evidence="6">
    <location>
        <begin position="397"/>
        <end position="419"/>
    </location>
</feature>
<evidence type="ECO:0000256" key="3">
    <source>
        <dbReference type="ARBA" id="ARBA00022692"/>
    </source>
</evidence>
<feature type="transmembrane region" description="Helical" evidence="6">
    <location>
        <begin position="332"/>
        <end position="357"/>
    </location>
</feature>
<evidence type="ECO:0000313" key="7">
    <source>
        <dbReference type="EMBL" id="HDD45149.1"/>
    </source>
</evidence>
<comment type="caution">
    <text evidence="7">The sequence shown here is derived from an EMBL/GenBank/DDBJ whole genome shotgun (WGS) entry which is preliminary data.</text>
</comment>
<evidence type="ECO:0000256" key="6">
    <source>
        <dbReference type="SAM" id="Phobius"/>
    </source>
</evidence>
<feature type="transmembrane region" description="Helical" evidence="6">
    <location>
        <begin position="482"/>
        <end position="503"/>
    </location>
</feature>
<evidence type="ECO:0000256" key="1">
    <source>
        <dbReference type="ARBA" id="ARBA00004141"/>
    </source>
</evidence>
<sequence length="510" mass="57332">MQSRARWATKIGMILATAGAAVGLGNLLRFPVQASQHGGGAFMIPYFFFLFIMGIPMMWVEWTIGRMGGKYGHGTAPGIFNLLWSHPLSRYLGVLGLVTPLILCMYYLYVCSWTLAFSFFSLGKLYYGLNDLESMKDFLQSFQGVKKGYFQSILPAYLFFLVAFFANFFIMYHGLAKGIERLCKLAMPTLFLVAILLIIRSLTLGTPDPNHPERSALNGLGFLWNPNFSELKNADTWLAAAGQIFFTLSLGLGTIHCYASYLREKDDIVLSGLTVTSLNETAEVILGGSIAIPAAVAFFGIEQIAQGGAFDLGFLSMPLVLSRLPFGEFWGFLWFILLFFAGLTSSVSIIQPFVSFLIDELKLPWKRAVIFTAIAVFIPTHLVIFFLKYGFLDELDFWIGTVGMPLFGLIELILFAWIYGIDKGFKEMHRGALLTVPKIYCFILKYITPTCLFIIFCVWIWQSGLKLFLLKGIPERDIPYRLMARGLILISFLICVFLVHFAWKGKKNEA</sequence>
<gene>
    <name evidence="7" type="ORF">ENG63_09880</name>
</gene>
<organism evidence="7">
    <name type="scientific">Desulfofervidus auxilii</name>
    <dbReference type="NCBI Taxonomy" id="1621989"/>
    <lineage>
        <taxon>Bacteria</taxon>
        <taxon>Pseudomonadati</taxon>
        <taxon>Thermodesulfobacteriota</taxon>
        <taxon>Candidatus Desulfofervidia</taxon>
        <taxon>Candidatus Desulfofervidales</taxon>
        <taxon>Candidatus Desulfofervidaceae</taxon>
        <taxon>Candidatus Desulfofervidus</taxon>
    </lineage>
</organism>
<reference evidence="7" key="1">
    <citation type="journal article" date="2020" name="mSystems">
        <title>Genome- and Community-Level Interaction Insights into Carbon Utilization and Element Cycling Functions of Hydrothermarchaeota in Hydrothermal Sediment.</title>
        <authorList>
            <person name="Zhou Z."/>
            <person name="Liu Y."/>
            <person name="Xu W."/>
            <person name="Pan J."/>
            <person name="Luo Z.H."/>
            <person name="Li M."/>
        </authorList>
    </citation>
    <scope>NUCLEOTIDE SEQUENCE [LARGE SCALE GENOMIC DNA]</scope>
    <source>
        <strain evidence="7">HyVt-233</strain>
    </source>
</reference>